<dbReference type="Gene3D" id="3.40.50.720">
    <property type="entry name" value="NAD(P)-binding Rossmann-like Domain"/>
    <property type="match status" value="1"/>
</dbReference>
<sequence length="284" mass="31417">MSKNVGFIGAGYMGYGIAKNLLKNNFNLKIIAHKNRKPIERLVSEGAKEVKNYSDLTENINCLFMCVSNTPIAKNIAKEIYLNIPKETLVIDITTHNKNGSIEMKDIFSKNEIKYVESPVMGGPVQAEEGILGGIVGASEEDYNLAKIYLDSFCKEHFYFGPVGMGAKAKLICNFLSLGTTTFVIETIKAAEKYNIDLKKFYSVAKLGSGNSGALSRIVDKAIEGDYKGYIFSVNNTLKDLTYIHDLFSDMPNAEKFASLTKSFYQDASDKGFGDLLISELIKK</sequence>
<keyword evidence="1" id="KW-0560">Oxidoreductase</keyword>
<dbReference type="Pfam" id="PF14833">
    <property type="entry name" value="NAD_binding_11"/>
    <property type="match status" value="1"/>
</dbReference>
<dbReference type="SUPFAM" id="SSF51735">
    <property type="entry name" value="NAD(P)-binding Rossmann-fold domains"/>
    <property type="match status" value="1"/>
</dbReference>
<keyword evidence="2" id="KW-0520">NAD</keyword>
<dbReference type="InterPro" id="IPR036291">
    <property type="entry name" value="NAD(P)-bd_dom_sf"/>
</dbReference>
<dbReference type="GO" id="GO:0016491">
    <property type="term" value="F:oxidoreductase activity"/>
    <property type="evidence" value="ECO:0007669"/>
    <property type="project" value="UniProtKB-KW"/>
</dbReference>
<dbReference type="GO" id="GO:0051287">
    <property type="term" value="F:NAD binding"/>
    <property type="evidence" value="ECO:0007669"/>
    <property type="project" value="InterPro"/>
</dbReference>
<dbReference type="Gene3D" id="1.10.1040.10">
    <property type="entry name" value="N-(1-d-carboxylethyl)-l-norvaline Dehydrogenase, domain 2"/>
    <property type="match status" value="1"/>
</dbReference>
<dbReference type="GO" id="GO:0050661">
    <property type="term" value="F:NADP binding"/>
    <property type="evidence" value="ECO:0007669"/>
    <property type="project" value="InterPro"/>
</dbReference>
<proteinExistence type="predicted"/>
<dbReference type="InterPro" id="IPR015815">
    <property type="entry name" value="HIBADH-related"/>
</dbReference>
<feature type="domain" description="3-hydroxyisobutyrate dehydrogenase-like NAD-binding" evidence="4">
    <location>
        <begin position="164"/>
        <end position="283"/>
    </location>
</feature>
<dbReference type="PIRSF" id="PIRSF000103">
    <property type="entry name" value="HIBADH"/>
    <property type="match status" value="1"/>
</dbReference>
<dbReference type="InterPro" id="IPR029154">
    <property type="entry name" value="HIBADH-like_NADP-bd"/>
</dbReference>
<dbReference type="PANTHER" id="PTHR43060:SF15">
    <property type="entry name" value="3-HYDROXYISOBUTYRATE DEHYDROGENASE-LIKE 1, MITOCHONDRIAL-RELATED"/>
    <property type="match status" value="1"/>
</dbReference>
<feature type="domain" description="6-phosphogluconate dehydrogenase NADP-binding" evidence="3">
    <location>
        <begin position="4"/>
        <end position="161"/>
    </location>
</feature>
<gene>
    <name evidence="5" type="ORF">METZ01_LOCUS125040</name>
</gene>
<dbReference type="InterPro" id="IPR013328">
    <property type="entry name" value="6PGD_dom2"/>
</dbReference>
<evidence type="ECO:0000256" key="1">
    <source>
        <dbReference type="ARBA" id="ARBA00023002"/>
    </source>
</evidence>
<protein>
    <recommendedName>
        <fullName evidence="6">6-phosphogluconate dehydrogenase NADP-binding domain-containing protein</fullName>
    </recommendedName>
</protein>
<evidence type="ECO:0000256" key="2">
    <source>
        <dbReference type="ARBA" id="ARBA00023027"/>
    </source>
</evidence>
<evidence type="ECO:0000259" key="4">
    <source>
        <dbReference type="Pfam" id="PF14833"/>
    </source>
</evidence>
<dbReference type="Pfam" id="PF03446">
    <property type="entry name" value="NAD_binding_2"/>
    <property type="match status" value="1"/>
</dbReference>
<name>A0A381Y4Y7_9ZZZZ</name>
<accession>A0A381Y4Y7</accession>
<dbReference type="InterPro" id="IPR006115">
    <property type="entry name" value="6PGDH_NADP-bd"/>
</dbReference>
<reference evidence="5" key="1">
    <citation type="submission" date="2018-05" db="EMBL/GenBank/DDBJ databases">
        <authorList>
            <person name="Lanie J.A."/>
            <person name="Ng W.-L."/>
            <person name="Kazmierczak K.M."/>
            <person name="Andrzejewski T.M."/>
            <person name="Davidsen T.M."/>
            <person name="Wayne K.J."/>
            <person name="Tettelin H."/>
            <person name="Glass J.I."/>
            <person name="Rusch D."/>
            <person name="Podicherti R."/>
            <person name="Tsui H.-C.T."/>
            <person name="Winkler M.E."/>
        </authorList>
    </citation>
    <scope>NUCLEOTIDE SEQUENCE</scope>
</reference>
<dbReference type="PANTHER" id="PTHR43060">
    <property type="entry name" value="3-HYDROXYISOBUTYRATE DEHYDROGENASE-LIKE 1, MITOCHONDRIAL-RELATED"/>
    <property type="match status" value="1"/>
</dbReference>
<evidence type="ECO:0000313" key="5">
    <source>
        <dbReference type="EMBL" id="SVA72186.1"/>
    </source>
</evidence>
<evidence type="ECO:0008006" key="6">
    <source>
        <dbReference type="Google" id="ProtNLM"/>
    </source>
</evidence>
<dbReference type="AlphaFoldDB" id="A0A381Y4Y7"/>
<dbReference type="EMBL" id="UINC01017418">
    <property type="protein sequence ID" value="SVA72186.1"/>
    <property type="molecule type" value="Genomic_DNA"/>
</dbReference>
<dbReference type="InterPro" id="IPR008927">
    <property type="entry name" value="6-PGluconate_DH-like_C_sf"/>
</dbReference>
<organism evidence="5">
    <name type="scientific">marine metagenome</name>
    <dbReference type="NCBI Taxonomy" id="408172"/>
    <lineage>
        <taxon>unclassified sequences</taxon>
        <taxon>metagenomes</taxon>
        <taxon>ecological metagenomes</taxon>
    </lineage>
</organism>
<dbReference type="SUPFAM" id="SSF48179">
    <property type="entry name" value="6-phosphogluconate dehydrogenase C-terminal domain-like"/>
    <property type="match status" value="1"/>
</dbReference>
<evidence type="ECO:0000259" key="3">
    <source>
        <dbReference type="Pfam" id="PF03446"/>
    </source>
</evidence>